<accession>A0A4V6RXE6</accession>
<dbReference type="PROSITE" id="PS50885">
    <property type="entry name" value="HAMP"/>
    <property type="match status" value="1"/>
</dbReference>
<dbReference type="CDD" id="cd06225">
    <property type="entry name" value="HAMP"/>
    <property type="match status" value="1"/>
</dbReference>
<evidence type="ECO:0000256" key="1">
    <source>
        <dbReference type="ARBA" id="ARBA00004236"/>
    </source>
</evidence>
<dbReference type="Gene3D" id="1.10.287.950">
    <property type="entry name" value="Methyl-accepting chemotaxis protein"/>
    <property type="match status" value="1"/>
</dbReference>
<evidence type="ECO:0000256" key="5">
    <source>
        <dbReference type="ARBA" id="ARBA00029447"/>
    </source>
</evidence>
<protein>
    <submittedName>
        <fullName evidence="10">Methyl-accepting chemotaxis protein</fullName>
    </submittedName>
</protein>
<organism evidence="10 11">
    <name type="scientific">Cohnella fermenti</name>
    <dbReference type="NCBI Taxonomy" id="2565925"/>
    <lineage>
        <taxon>Bacteria</taxon>
        <taxon>Bacillati</taxon>
        <taxon>Bacillota</taxon>
        <taxon>Bacilli</taxon>
        <taxon>Bacillales</taxon>
        <taxon>Paenibacillaceae</taxon>
        <taxon>Cohnella</taxon>
    </lineage>
</organism>
<evidence type="ECO:0000256" key="3">
    <source>
        <dbReference type="ARBA" id="ARBA00023136"/>
    </source>
</evidence>
<dbReference type="GO" id="GO:0005886">
    <property type="term" value="C:plasma membrane"/>
    <property type="evidence" value="ECO:0007669"/>
    <property type="project" value="UniProtKB-SubCell"/>
</dbReference>
<keyword evidence="7" id="KW-0175">Coiled coil</keyword>
<gene>
    <name evidence="10" type="ORF">E6C55_32185</name>
</gene>
<feature type="coiled-coil region" evidence="7">
    <location>
        <begin position="349"/>
        <end position="376"/>
    </location>
</feature>
<dbReference type="InterPro" id="IPR004089">
    <property type="entry name" value="MCPsignal_dom"/>
</dbReference>
<dbReference type="SMART" id="SM00283">
    <property type="entry name" value="MA"/>
    <property type="match status" value="1"/>
</dbReference>
<keyword evidence="2" id="KW-1003">Cell membrane</keyword>
<evidence type="ECO:0000313" key="11">
    <source>
        <dbReference type="Proteomes" id="UP000310636"/>
    </source>
</evidence>
<sequence>MWSVRNKLLGAFVVILLFTGLIGWDGIAKLRQIQSSSAEVTNKWMLGIETINTISQFVEQYLTNNYQLKLTDNADERKRLVATRDTLIMNIEQSMSTYGKTLGDEEDRQLNYSSLQNNWSMFKKAYEKIAATTPGTEEEEQATLGAVQYFNNMRSLLKMMVMFDHNGAVLSTKEAEKLYHGSLRQFSIIGGLALLVNALFACLLIRNITNPLRASTQALNRMANGDLTVPAIKAKRRDEFGLMIKAVNTMLEQLRLSVKQMQASSLSVAESSRQLNGRAEANAGSAKSVTEAIEQVAGGSDHQVQFASECSTVIEEMATGVQRIAENTAEVAELSKESAGVALEGSGTIQRVSLKMDELCETLEQAEETIRKLEGHTEKIGAISTLIGDIAARTNLLSLNAAIEAAHAGQHGKGFAVVAEEVRMLAAQTDESSKDIIELIQAIQTGTGSVVRAVSAGMSGVRDSSESVKQAELIFDSIVGATELVTVRTQETAAAAQQLSASSEQVAASIDSMSHLAVQTAGRAQQVSAATEEQLAASEELQVSSGQLASIAGDLESLVNRFKL</sequence>
<dbReference type="Pfam" id="PF00015">
    <property type="entry name" value="MCPsignal"/>
    <property type="match status" value="1"/>
</dbReference>
<dbReference type="InterPro" id="IPR024478">
    <property type="entry name" value="HlyB_4HB_MCP"/>
</dbReference>
<dbReference type="EMBL" id="SSOB01000073">
    <property type="protein sequence ID" value="THF72706.1"/>
    <property type="molecule type" value="Genomic_DNA"/>
</dbReference>
<evidence type="ECO:0000259" key="8">
    <source>
        <dbReference type="PROSITE" id="PS50111"/>
    </source>
</evidence>
<dbReference type="SMART" id="SM00304">
    <property type="entry name" value="HAMP"/>
    <property type="match status" value="1"/>
</dbReference>
<feature type="domain" description="HAMP" evidence="9">
    <location>
        <begin position="206"/>
        <end position="259"/>
    </location>
</feature>
<dbReference type="SUPFAM" id="SSF58104">
    <property type="entry name" value="Methyl-accepting chemotaxis protein (MCP) signaling domain"/>
    <property type="match status" value="1"/>
</dbReference>
<dbReference type="Gene3D" id="6.10.340.10">
    <property type="match status" value="1"/>
</dbReference>
<evidence type="ECO:0000256" key="2">
    <source>
        <dbReference type="ARBA" id="ARBA00022475"/>
    </source>
</evidence>
<dbReference type="GO" id="GO:0004888">
    <property type="term" value="F:transmembrane signaling receptor activity"/>
    <property type="evidence" value="ECO:0007669"/>
    <property type="project" value="InterPro"/>
</dbReference>
<dbReference type="OrthoDB" id="358716at2"/>
<evidence type="ECO:0000256" key="7">
    <source>
        <dbReference type="SAM" id="Coils"/>
    </source>
</evidence>
<dbReference type="AlphaFoldDB" id="A0A4V6RXE6"/>
<reference evidence="10 11" key="1">
    <citation type="submission" date="2019-04" db="EMBL/GenBank/DDBJ databases">
        <title>Cohnella sp. nov. isolated from preserved vegetables.</title>
        <authorList>
            <person name="Lin S.-Y."/>
            <person name="Hung M.-H."/>
            <person name="Young C.-C."/>
        </authorList>
    </citation>
    <scope>NUCLEOTIDE SEQUENCE [LARGE SCALE GENOMIC DNA]</scope>
    <source>
        <strain evidence="10 11">CC-MHH1044</strain>
    </source>
</reference>
<dbReference type="Proteomes" id="UP000310636">
    <property type="component" value="Unassembled WGS sequence"/>
</dbReference>
<dbReference type="Pfam" id="PF12729">
    <property type="entry name" value="4HB_MCP_1"/>
    <property type="match status" value="1"/>
</dbReference>
<dbReference type="PRINTS" id="PR00260">
    <property type="entry name" value="CHEMTRNSDUCR"/>
</dbReference>
<evidence type="ECO:0000256" key="4">
    <source>
        <dbReference type="ARBA" id="ARBA00023224"/>
    </source>
</evidence>
<comment type="similarity">
    <text evidence="5">Belongs to the methyl-accepting chemotaxis (MCP) protein family.</text>
</comment>
<dbReference type="GO" id="GO:0006935">
    <property type="term" value="P:chemotaxis"/>
    <property type="evidence" value="ECO:0007669"/>
    <property type="project" value="InterPro"/>
</dbReference>
<feature type="domain" description="Methyl-accepting transducer" evidence="8">
    <location>
        <begin position="278"/>
        <end position="514"/>
    </location>
</feature>
<comment type="caution">
    <text evidence="10">The sequence shown here is derived from an EMBL/GenBank/DDBJ whole genome shotgun (WGS) entry which is preliminary data.</text>
</comment>
<name>A0A4V6RXE6_9BACL</name>
<dbReference type="PANTHER" id="PTHR32089">
    <property type="entry name" value="METHYL-ACCEPTING CHEMOTAXIS PROTEIN MCPB"/>
    <property type="match status" value="1"/>
</dbReference>
<evidence type="ECO:0000313" key="10">
    <source>
        <dbReference type="EMBL" id="THF72706.1"/>
    </source>
</evidence>
<dbReference type="PROSITE" id="PS50111">
    <property type="entry name" value="CHEMOTAXIS_TRANSDUC_2"/>
    <property type="match status" value="1"/>
</dbReference>
<comment type="subcellular location">
    <subcellularLocation>
        <location evidence="1">Cell membrane</location>
    </subcellularLocation>
</comment>
<dbReference type="PANTHER" id="PTHR32089:SF112">
    <property type="entry name" value="LYSOZYME-LIKE PROTEIN-RELATED"/>
    <property type="match status" value="1"/>
</dbReference>
<keyword evidence="3" id="KW-0472">Membrane</keyword>
<evidence type="ECO:0000259" key="9">
    <source>
        <dbReference type="PROSITE" id="PS50885"/>
    </source>
</evidence>
<dbReference type="Pfam" id="PF00672">
    <property type="entry name" value="HAMP"/>
    <property type="match status" value="1"/>
</dbReference>
<keyword evidence="4 6" id="KW-0807">Transducer</keyword>
<evidence type="ECO:0000256" key="6">
    <source>
        <dbReference type="PROSITE-ProRule" id="PRU00284"/>
    </source>
</evidence>
<dbReference type="RefSeq" id="WP_136373940.1">
    <property type="nucleotide sequence ID" value="NZ_SSOB01000073.1"/>
</dbReference>
<keyword evidence="11" id="KW-1185">Reference proteome</keyword>
<dbReference type="InterPro" id="IPR004090">
    <property type="entry name" value="Chemotax_Me-accpt_rcpt"/>
</dbReference>
<proteinExistence type="inferred from homology"/>
<dbReference type="GO" id="GO:0007165">
    <property type="term" value="P:signal transduction"/>
    <property type="evidence" value="ECO:0007669"/>
    <property type="project" value="UniProtKB-KW"/>
</dbReference>
<dbReference type="InterPro" id="IPR003660">
    <property type="entry name" value="HAMP_dom"/>
</dbReference>